<dbReference type="EMBL" id="OV696687">
    <property type="protein sequence ID" value="CAH1255375.1"/>
    <property type="molecule type" value="Genomic_DNA"/>
</dbReference>
<dbReference type="Pfam" id="PF13855">
    <property type="entry name" value="LRR_8"/>
    <property type="match status" value="1"/>
</dbReference>
<accession>A0A8J9ZIL8</accession>
<dbReference type="OrthoDB" id="9990437at2759"/>
<dbReference type="SMART" id="SM00369">
    <property type="entry name" value="LRR_TYP"/>
    <property type="match status" value="4"/>
</dbReference>
<keyword evidence="2" id="KW-0677">Repeat</keyword>
<keyword evidence="5" id="KW-0732">Signal</keyword>
<gene>
    <name evidence="6" type="primary">LGR4</name>
    <name evidence="6" type="ORF">BLAG_LOCUS14457</name>
</gene>
<evidence type="ECO:0000256" key="4">
    <source>
        <dbReference type="SAM" id="Phobius"/>
    </source>
</evidence>
<evidence type="ECO:0000256" key="5">
    <source>
        <dbReference type="SAM" id="SignalP"/>
    </source>
</evidence>
<dbReference type="Proteomes" id="UP000838412">
    <property type="component" value="Chromosome 2"/>
</dbReference>
<reference evidence="6" key="1">
    <citation type="submission" date="2022-01" db="EMBL/GenBank/DDBJ databases">
        <authorList>
            <person name="Braso-Vives M."/>
        </authorList>
    </citation>
    <scope>NUCLEOTIDE SEQUENCE</scope>
</reference>
<dbReference type="InterPro" id="IPR032675">
    <property type="entry name" value="LRR_dom_sf"/>
</dbReference>
<keyword evidence="4" id="KW-0812">Transmembrane</keyword>
<dbReference type="InterPro" id="IPR001611">
    <property type="entry name" value="Leu-rich_rpt"/>
</dbReference>
<keyword evidence="4" id="KW-1133">Transmembrane helix</keyword>
<dbReference type="AlphaFoldDB" id="A0A8J9ZIL8"/>
<keyword evidence="7" id="KW-1185">Reference proteome</keyword>
<dbReference type="PANTHER" id="PTHR24366">
    <property type="entry name" value="IG(IMMUNOGLOBULIN) AND LRR(LEUCINE RICH REPEAT) DOMAINS"/>
    <property type="match status" value="1"/>
</dbReference>
<protein>
    <submittedName>
        <fullName evidence="6">LGR4 protein</fullName>
    </submittedName>
</protein>
<evidence type="ECO:0000256" key="2">
    <source>
        <dbReference type="ARBA" id="ARBA00022737"/>
    </source>
</evidence>
<evidence type="ECO:0000313" key="7">
    <source>
        <dbReference type="Proteomes" id="UP000838412"/>
    </source>
</evidence>
<keyword evidence="4" id="KW-0472">Membrane</keyword>
<feature type="transmembrane region" description="Helical" evidence="4">
    <location>
        <begin position="317"/>
        <end position="339"/>
    </location>
</feature>
<dbReference type="Gene3D" id="3.80.10.10">
    <property type="entry name" value="Ribonuclease Inhibitor"/>
    <property type="match status" value="1"/>
</dbReference>
<feature type="signal peptide" evidence="5">
    <location>
        <begin position="1"/>
        <end position="18"/>
    </location>
</feature>
<dbReference type="PANTHER" id="PTHR24366:SF96">
    <property type="entry name" value="LEUCINE RICH REPEAT CONTAINING 53"/>
    <property type="match status" value="1"/>
</dbReference>
<dbReference type="InterPro" id="IPR003591">
    <property type="entry name" value="Leu-rich_rpt_typical-subtyp"/>
</dbReference>
<name>A0A8J9ZIL8_BRALA</name>
<keyword evidence="1" id="KW-0433">Leucine-rich repeat</keyword>
<dbReference type="SUPFAM" id="SSF52058">
    <property type="entry name" value="L domain-like"/>
    <property type="match status" value="1"/>
</dbReference>
<feature type="chain" id="PRO_5035437865" evidence="5">
    <location>
        <begin position="19"/>
        <end position="627"/>
    </location>
</feature>
<evidence type="ECO:0000313" key="6">
    <source>
        <dbReference type="EMBL" id="CAH1255375.1"/>
    </source>
</evidence>
<evidence type="ECO:0000256" key="3">
    <source>
        <dbReference type="SAM" id="MobiDB-lite"/>
    </source>
</evidence>
<proteinExistence type="predicted"/>
<feature type="region of interest" description="Disordered" evidence="3">
    <location>
        <begin position="255"/>
        <end position="275"/>
    </location>
</feature>
<organism evidence="6 7">
    <name type="scientific">Branchiostoma lanceolatum</name>
    <name type="common">Common lancelet</name>
    <name type="synonym">Amphioxus lanceolatum</name>
    <dbReference type="NCBI Taxonomy" id="7740"/>
    <lineage>
        <taxon>Eukaryota</taxon>
        <taxon>Metazoa</taxon>
        <taxon>Chordata</taxon>
        <taxon>Cephalochordata</taxon>
        <taxon>Leptocardii</taxon>
        <taxon>Amphioxiformes</taxon>
        <taxon>Branchiostomatidae</taxon>
        <taxon>Branchiostoma</taxon>
    </lineage>
</organism>
<evidence type="ECO:0000256" key="1">
    <source>
        <dbReference type="ARBA" id="ARBA00022614"/>
    </source>
</evidence>
<sequence>MESATFFFVLTLLTATVGKNFHYTGRNLTHVPIDSIAPDTYTVRLSNNEISHLGSFNAIPYMRHLYIDNNRVNNLSPQTFQRLDELRLLDLNRNYIVSLRDFVFSDLVALWTLYLSNNLISGISERAFYGLASLEFLELSGNRLSAVPMQTIRLIPSKQLLLVSLTVNNISQIPGDITSAHPSASYRLQGNPLRCPDEQVSRRHAVESVSEAFVVKDFSTEDSGMYTSEMGWRGSTRTYYCDILLCLADWRPGDKQEQNTTTSPPPNDFLPRGENNTDTCAGSTNDSCCSYWLIFKPSFHQKFCDAENTNSQENPTVLFIIAIVVGILVILFSTAIFCWRKRRNSREKIYRTSGAILQMGVQAMAVCIPLHTLPELTAGYSAEGESSPNAFPLRRLRSPETDWSAKKMGATQYSFHCVAEALPADTLGITEAQVHHYENDDAADADEEVQCHQYASAAPPPLPVYEGDATDAVNTAVHCHNEVLEEPAFQIGTADSDETEMPYGVAVANSLYRRDTALNSALSHSEHTSNSTSNDSAVEANQIEERPCAIADTNALYPRDPDPIQHASSAAANYCGTDMNQMQTVTTDLYGQQTNRTDMSRDVKMTSSHDSAEDFGILYGSGPATVE</sequence>